<reference evidence="14" key="1">
    <citation type="submission" date="2020-11" db="EMBL/GenBank/DDBJ databases">
        <authorList>
            <person name="Tran Van P."/>
        </authorList>
    </citation>
    <scope>NUCLEOTIDE SEQUENCE</scope>
</reference>
<dbReference type="Pfam" id="PF20258">
    <property type="entry name" value="tRNA_Me_trans_C"/>
    <property type="match status" value="1"/>
</dbReference>
<dbReference type="SUPFAM" id="SSF52402">
    <property type="entry name" value="Adenine nucleotide alpha hydrolases-like"/>
    <property type="match status" value="1"/>
</dbReference>
<evidence type="ECO:0000256" key="2">
    <source>
        <dbReference type="ARBA" id="ARBA00006191"/>
    </source>
</evidence>
<feature type="domain" description="tRNA-specific 2-thiouridylase MnmA-like central" evidence="13">
    <location>
        <begin position="164"/>
        <end position="226"/>
    </location>
</feature>
<dbReference type="GO" id="GO:0061708">
    <property type="term" value="F:tRNA-5-taurinomethyluridine 2-sulfurtransferase"/>
    <property type="evidence" value="ECO:0007669"/>
    <property type="project" value="UniProtKB-EC"/>
</dbReference>
<dbReference type="EMBL" id="OC867872">
    <property type="protein sequence ID" value="CAD7633753.1"/>
    <property type="molecule type" value="Genomic_DNA"/>
</dbReference>
<dbReference type="EC" id="2.8.1.14" evidence="3"/>
<dbReference type="CDD" id="cd01998">
    <property type="entry name" value="MnmA_TRMU-like"/>
    <property type="match status" value="1"/>
</dbReference>
<protein>
    <recommendedName>
        <fullName evidence="3">tRNA-5-taurinomethyluridine 2-sulfurtransferase</fullName>
        <ecNumber evidence="3">2.8.1.14</ecNumber>
    </recommendedName>
</protein>
<evidence type="ECO:0000256" key="7">
    <source>
        <dbReference type="ARBA" id="ARBA00022741"/>
    </source>
</evidence>
<dbReference type="InterPro" id="IPR004506">
    <property type="entry name" value="MnmA-like"/>
</dbReference>
<keyword evidence="6" id="KW-0819">tRNA processing</keyword>
<feature type="domain" description="tRNA-specific 2-thiouridylase MnmA-like C-terminal" evidence="12">
    <location>
        <begin position="237"/>
        <end position="316"/>
    </location>
</feature>
<dbReference type="PANTHER" id="PTHR11933:SF5">
    <property type="entry name" value="MITOCHONDRIAL TRNA-SPECIFIC 2-THIOURIDYLASE 1"/>
    <property type="match status" value="1"/>
</dbReference>
<evidence type="ECO:0000259" key="12">
    <source>
        <dbReference type="Pfam" id="PF20258"/>
    </source>
</evidence>
<evidence type="ECO:0000256" key="3">
    <source>
        <dbReference type="ARBA" id="ARBA00011953"/>
    </source>
</evidence>
<evidence type="ECO:0000256" key="5">
    <source>
        <dbReference type="ARBA" id="ARBA00022679"/>
    </source>
</evidence>
<evidence type="ECO:0000256" key="6">
    <source>
        <dbReference type="ARBA" id="ARBA00022694"/>
    </source>
</evidence>
<dbReference type="PANTHER" id="PTHR11933">
    <property type="entry name" value="TRNA 5-METHYLAMINOMETHYL-2-THIOURIDYLATE -METHYLTRANSFERASE"/>
    <property type="match status" value="1"/>
</dbReference>
<keyword evidence="8" id="KW-0067">ATP-binding</keyword>
<dbReference type="InterPro" id="IPR014729">
    <property type="entry name" value="Rossmann-like_a/b/a_fold"/>
</dbReference>
<dbReference type="Pfam" id="PF20259">
    <property type="entry name" value="tRNA_Me_trans_M"/>
    <property type="match status" value="1"/>
</dbReference>
<keyword evidence="10" id="KW-1015">Disulfide bond</keyword>
<keyword evidence="7" id="KW-0547">Nucleotide-binding</keyword>
<evidence type="ECO:0000256" key="4">
    <source>
        <dbReference type="ARBA" id="ARBA00022555"/>
    </source>
</evidence>
<dbReference type="Pfam" id="PF03054">
    <property type="entry name" value="tRNA_Me_trans"/>
    <property type="match status" value="1"/>
</dbReference>
<evidence type="ECO:0000256" key="10">
    <source>
        <dbReference type="ARBA" id="ARBA00023157"/>
    </source>
</evidence>
<comment type="catalytic activity">
    <reaction evidence="11">
        <text>5-taurinomethyluridine(34) in tRNA + S-sulfanyl-L-cysteinyl-[protein] + AH2 + ATP = 5-taurinomethyl-2-thiouridine(34) in tRNA + L-cysteinyl-[protein] + A + AMP + diphosphate + H(+)</text>
        <dbReference type="Rhea" id="RHEA:47040"/>
        <dbReference type="Rhea" id="RHEA-COMP:10131"/>
        <dbReference type="Rhea" id="RHEA-COMP:11726"/>
        <dbReference type="Rhea" id="RHEA-COMP:11732"/>
        <dbReference type="Rhea" id="RHEA-COMP:11733"/>
        <dbReference type="ChEBI" id="CHEBI:13193"/>
        <dbReference type="ChEBI" id="CHEBI:15378"/>
        <dbReference type="ChEBI" id="CHEBI:17499"/>
        <dbReference type="ChEBI" id="CHEBI:29950"/>
        <dbReference type="ChEBI" id="CHEBI:30616"/>
        <dbReference type="ChEBI" id="CHEBI:33019"/>
        <dbReference type="ChEBI" id="CHEBI:61963"/>
        <dbReference type="ChEBI" id="CHEBI:87171"/>
        <dbReference type="ChEBI" id="CHEBI:87172"/>
        <dbReference type="ChEBI" id="CHEBI:456215"/>
        <dbReference type="EC" id="2.8.1.14"/>
    </reaction>
</comment>
<dbReference type="EMBL" id="CAJPIZ010013297">
    <property type="protein sequence ID" value="CAG2114183.1"/>
    <property type="molecule type" value="Genomic_DNA"/>
</dbReference>
<proteinExistence type="inferred from homology"/>
<dbReference type="FunFam" id="2.30.30.280:FF:000001">
    <property type="entry name" value="tRNA-specific 2-thiouridylase MnmA"/>
    <property type="match status" value="1"/>
</dbReference>
<comment type="similarity">
    <text evidence="2">Belongs to the MnmA/TRMU family.</text>
</comment>
<evidence type="ECO:0000256" key="9">
    <source>
        <dbReference type="ARBA" id="ARBA00022884"/>
    </source>
</evidence>
<dbReference type="Proteomes" id="UP000759131">
    <property type="component" value="Unassembled WGS sequence"/>
</dbReference>
<dbReference type="GO" id="GO:0005524">
    <property type="term" value="F:ATP binding"/>
    <property type="evidence" value="ECO:0007669"/>
    <property type="project" value="UniProtKB-KW"/>
</dbReference>
<sequence length="325" mass="37956">MNRELAQEVCHKLDIEFKEVNFSKNYWNHVFSYLLESYSNGLTPNPDIMCNKWIKFGTFVDYCLNELKMDVISTGHYAGTSYGDFWQHYDSERTVHLLRPKDKRKDQTLFLSQISQTSLKKVMFPLQQLCKSEVKSIAKQNGLTRVAERPESQGICFIGKRNFQKFIEQYIEPKPGKFIDIDTGVVVGSHEGIHFWTIGQNCRIGGMKHKYFVAKKDVQNHIMYVASNTNHSSLYSNQMIVKNMNWICCEPMAITARQVFECEFRFQHRDQPQPCRLIKLDDNQFNIQLYSSTRALTEGQFAVIYKDNECLGSAQIDRYWLSSQL</sequence>
<evidence type="ECO:0000313" key="14">
    <source>
        <dbReference type="EMBL" id="CAD7633753.1"/>
    </source>
</evidence>
<dbReference type="Gene3D" id="2.40.30.10">
    <property type="entry name" value="Translation factors"/>
    <property type="match status" value="1"/>
</dbReference>
<dbReference type="OrthoDB" id="3685at2759"/>
<dbReference type="Gene3D" id="2.30.30.280">
    <property type="entry name" value="Adenine nucleotide alpha hydrolases-like domains"/>
    <property type="match status" value="1"/>
</dbReference>
<dbReference type="InterPro" id="IPR046885">
    <property type="entry name" value="MnmA-like_C"/>
</dbReference>
<comment type="function">
    <text evidence="1">Catalyzes the 2-thiolation of uridine at the wobble position (U34) of mitochondrial tRNA(Lys), tRNA(Glu) and tRNA(Gln). Required for the formation of 5-taurinomethyl-2-thiouridine (tm5s2U) of mitochondrial tRNA(Lys), tRNA(Glu), and tRNA(Gln) at the wobble position. ATP is required to activate the C2 atom of the wobble base.</text>
</comment>
<keyword evidence="15" id="KW-1185">Reference proteome</keyword>
<keyword evidence="4" id="KW-0820">tRNA-binding</keyword>
<evidence type="ECO:0000256" key="1">
    <source>
        <dbReference type="ARBA" id="ARBA00003986"/>
    </source>
</evidence>
<dbReference type="NCBIfam" id="NF001138">
    <property type="entry name" value="PRK00143.1"/>
    <property type="match status" value="1"/>
</dbReference>
<gene>
    <name evidence="14" type="ORF">OSB1V03_LOCUS14149</name>
</gene>
<dbReference type="GO" id="GO:0002143">
    <property type="term" value="P:tRNA wobble position uridine thiolation"/>
    <property type="evidence" value="ECO:0007669"/>
    <property type="project" value="TreeGrafter"/>
</dbReference>
<dbReference type="Gene3D" id="3.40.50.620">
    <property type="entry name" value="HUPs"/>
    <property type="match status" value="1"/>
</dbReference>
<dbReference type="GO" id="GO:0005739">
    <property type="term" value="C:mitochondrion"/>
    <property type="evidence" value="ECO:0007669"/>
    <property type="project" value="TreeGrafter"/>
</dbReference>
<evidence type="ECO:0000313" key="15">
    <source>
        <dbReference type="Proteomes" id="UP000759131"/>
    </source>
</evidence>
<dbReference type="GO" id="GO:0000049">
    <property type="term" value="F:tRNA binding"/>
    <property type="evidence" value="ECO:0007669"/>
    <property type="project" value="UniProtKB-KW"/>
</dbReference>
<evidence type="ECO:0000256" key="11">
    <source>
        <dbReference type="ARBA" id="ARBA00049564"/>
    </source>
</evidence>
<evidence type="ECO:0000256" key="8">
    <source>
        <dbReference type="ARBA" id="ARBA00022840"/>
    </source>
</evidence>
<keyword evidence="9" id="KW-0694">RNA-binding</keyword>
<dbReference type="AlphaFoldDB" id="A0A7R9Q653"/>
<dbReference type="InterPro" id="IPR023382">
    <property type="entry name" value="MnmA-like_central_sf"/>
</dbReference>
<name>A0A7R9Q653_9ACAR</name>
<evidence type="ECO:0000259" key="13">
    <source>
        <dbReference type="Pfam" id="PF20259"/>
    </source>
</evidence>
<organism evidence="14">
    <name type="scientific">Medioppia subpectinata</name>
    <dbReference type="NCBI Taxonomy" id="1979941"/>
    <lineage>
        <taxon>Eukaryota</taxon>
        <taxon>Metazoa</taxon>
        <taxon>Ecdysozoa</taxon>
        <taxon>Arthropoda</taxon>
        <taxon>Chelicerata</taxon>
        <taxon>Arachnida</taxon>
        <taxon>Acari</taxon>
        <taxon>Acariformes</taxon>
        <taxon>Sarcoptiformes</taxon>
        <taxon>Oribatida</taxon>
        <taxon>Brachypylina</taxon>
        <taxon>Oppioidea</taxon>
        <taxon>Oppiidae</taxon>
        <taxon>Medioppia</taxon>
    </lineage>
</organism>
<dbReference type="NCBIfam" id="TIGR00420">
    <property type="entry name" value="trmU"/>
    <property type="match status" value="1"/>
</dbReference>
<keyword evidence="5" id="KW-0808">Transferase</keyword>
<accession>A0A7R9Q653</accession>
<dbReference type="InterPro" id="IPR046884">
    <property type="entry name" value="MnmA-like_central"/>
</dbReference>